<dbReference type="OrthoDB" id="6079354at2"/>
<dbReference type="AlphaFoldDB" id="A0A0U2ZM35"/>
<dbReference type="GO" id="GO:0000976">
    <property type="term" value="F:transcription cis-regulatory region binding"/>
    <property type="evidence" value="ECO:0007669"/>
    <property type="project" value="TreeGrafter"/>
</dbReference>
<dbReference type="RefSeq" id="WP_062481572.1">
    <property type="nucleotide sequence ID" value="NZ_CP013650.1"/>
</dbReference>
<gene>
    <name evidence="5" type="ORF">AT746_14645</name>
</gene>
<proteinExistence type="predicted"/>
<dbReference type="Pfam" id="PF12625">
    <property type="entry name" value="Arabinose_bd"/>
    <property type="match status" value="1"/>
</dbReference>
<dbReference type="STRING" id="1526571.AT746_14645"/>
<dbReference type="KEGG" id="lal:AT746_14645"/>
<dbReference type="EMBL" id="CP013650">
    <property type="protein sequence ID" value="ALS99372.1"/>
    <property type="molecule type" value="Genomic_DNA"/>
</dbReference>
<protein>
    <recommendedName>
        <fullName evidence="4">HTH araC/xylS-type domain-containing protein</fullName>
    </recommendedName>
</protein>
<dbReference type="PANTHER" id="PTHR47894">
    <property type="entry name" value="HTH-TYPE TRANSCRIPTIONAL REGULATOR GADX"/>
    <property type="match status" value="1"/>
</dbReference>
<accession>A0A0U2ZM35</accession>
<keyword evidence="2" id="KW-0238">DNA-binding</keyword>
<dbReference type="InterPro" id="IPR009057">
    <property type="entry name" value="Homeodomain-like_sf"/>
</dbReference>
<dbReference type="PROSITE" id="PS01124">
    <property type="entry name" value="HTH_ARAC_FAMILY_2"/>
    <property type="match status" value="1"/>
</dbReference>
<evidence type="ECO:0000313" key="6">
    <source>
        <dbReference type="Proteomes" id="UP000068447"/>
    </source>
</evidence>
<dbReference type="GO" id="GO:0003700">
    <property type="term" value="F:DNA-binding transcription factor activity"/>
    <property type="evidence" value="ECO:0007669"/>
    <property type="project" value="InterPro"/>
</dbReference>
<dbReference type="PANTHER" id="PTHR47894:SF1">
    <property type="entry name" value="HTH-TYPE TRANSCRIPTIONAL REGULATOR VQSM"/>
    <property type="match status" value="1"/>
</dbReference>
<evidence type="ECO:0000256" key="2">
    <source>
        <dbReference type="ARBA" id="ARBA00023125"/>
    </source>
</evidence>
<organism evidence="5 6">
    <name type="scientific">Lacimicrobium alkaliphilum</name>
    <dbReference type="NCBI Taxonomy" id="1526571"/>
    <lineage>
        <taxon>Bacteria</taxon>
        <taxon>Pseudomonadati</taxon>
        <taxon>Pseudomonadota</taxon>
        <taxon>Gammaproteobacteria</taxon>
        <taxon>Alteromonadales</taxon>
        <taxon>Alteromonadaceae</taxon>
        <taxon>Lacimicrobium</taxon>
    </lineage>
</organism>
<keyword evidence="6" id="KW-1185">Reference proteome</keyword>
<evidence type="ECO:0000313" key="5">
    <source>
        <dbReference type="EMBL" id="ALS99372.1"/>
    </source>
</evidence>
<dbReference type="InterPro" id="IPR032687">
    <property type="entry name" value="AraC-type_N"/>
</dbReference>
<dbReference type="Proteomes" id="UP000068447">
    <property type="component" value="Chromosome"/>
</dbReference>
<feature type="domain" description="HTH araC/xylS-type" evidence="4">
    <location>
        <begin position="234"/>
        <end position="333"/>
    </location>
</feature>
<keyword evidence="1" id="KW-0805">Transcription regulation</keyword>
<evidence type="ECO:0000259" key="4">
    <source>
        <dbReference type="PROSITE" id="PS01124"/>
    </source>
</evidence>
<dbReference type="GO" id="GO:0005829">
    <property type="term" value="C:cytosol"/>
    <property type="evidence" value="ECO:0007669"/>
    <property type="project" value="TreeGrafter"/>
</dbReference>
<reference evidence="5 6" key="1">
    <citation type="submission" date="2015-12" db="EMBL/GenBank/DDBJ databases">
        <title>Complete genome of Lacimicrobium alkaliphilum KCTC 32984.</title>
        <authorList>
            <person name="Kim S.-G."/>
            <person name="Lee Y.-J."/>
        </authorList>
    </citation>
    <scope>NUCLEOTIDE SEQUENCE [LARGE SCALE GENOMIC DNA]</scope>
    <source>
        <strain evidence="5 6">YelD216</strain>
    </source>
</reference>
<evidence type="ECO:0000256" key="3">
    <source>
        <dbReference type="ARBA" id="ARBA00023163"/>
    </source>
</evidence>
<evidence type="ECO:0000256" key="1">
    <source>
        <dbReference type="ARBA" id="ARBA00023015"/>
    </source>
</evidence>
<dbReference type="SMART" id="SM00342">
    <property type="entry name" value="HTH_ARAC"/>
    <property type="match status" value="1"/>
</dbReference>
<dbReference type="Pfam" id="PF12833">
    <property type="entry name" value="HTH_18"/>
    <property type="match status" value="1"/>
</dbReference>
<keyword evidence="3" id="KW-0804">Transcription</keyword>
<dbReference type="Gene3D" id="1.10.10.60">
    <property type="entry name" value="Homeodomain-like"/>
    <property type="match status" value="1"/>
</dbReference>
<dbReference type="InterPro" id="IPR018060">
    <property type="entry name" value="HTH_AraC"/>
</dbReference>
<sequence length="338" mass="39301">MRPYVTRQDKFLPAQGLAACMVDLAAQRQVNEHKLFRGTGVFREDLLRPDCYLNLSQLMRLMAQFQRLMPGYDAAFQLGHRLFPDPSAEASAIRYSRNLSQAMRLLSRFRLQLAPLLFGYRYRHQGFSYLLLSDAAGMDEQQYQFVVELYCCLLVSASRHLLGQRLPCWFEFPFSRPRHIQEYEEHLGLRLAFDRPTLCIRFEEKWLHQPLPQASTLRRQLALQQVADKGPVRQTLIEVVSGYLQRYRQANLLQVAEYLAISPATLKRRLKEHNLRFSQLQDRVNMQQALYLLTVQGLNNEAVAEKLAFNDVPNFRRACKRWTGLTPSELRALSPGLP</sequence>
<dbReference type="SUPFAM" id="SSF46689">
    <property type="entry name" value="Homeodomain-like"/>
    <property type="match status" value="1"/>
</dbReference>
<name>A0A0U2ZM35_9ALTE</name>